<evidence type="ECO:0008006" key="3">
    <source>
        <dbReference type="Google" id="ProtNLM"/>
    </source>
</evidence>
<gene>
    <name evidence="1" type="ORF">H0I76_10090</name>
</gene>
<dbReference type="EMBL" id="JAEHHL010000006">
    <property type="protein sequence ID" value="MBK0399542.1"/>
    <property type="molecule type" value="Genomic_DNA"/>
</dbReference>
<dbReference type="AlphaFoldDB" id="A0A8J7SCN4"/>
<dbReference type="InterPro" id="IPR029044">
    <property type="entry name" value="Nucleotide-diphossugar_trans"/>
</dbReference>
<sequence>MTLAAINAIWVGPRLGPVHAACLKSFLRHGHRVFLHVYEPPSDVPQGIELLDAGELLPQSRMFRHRKTGSLAPFVDLLRYELLRRGHGLYVDCDVYCLRPIEDADYIFGWQTDDSVNNAVLKLPPDCPVLARLCALKDTHPFLPPWQPAARRRKWRLQSLIGRATLAHLPFGTTGPDALTWYLREHELLSHAAHSDVFYPLAFFHAYRLFDPGLTIEDLTTHRTVALHLYNEVFHDRLDKPIPQGSPIATMLASTA</sequence>
<dbReference type="Gene3D" id="3.90.550.20">
    <property type="match status" value="1"/>
</dbReference>
<reference evidence="1" key="1">
    <citation type="submission" date="2020-12" db="EMBL/GenBank/DDBJ databases">
        <title>Bacterial taxonomy.</title>
        <authorList>
            <person name="Pan X."/>
        </authorList>
    </citation>
    <scope>NUCLEOTIDE SEQUENCE</scope>
    <source>
        <strain evidence="1">M0105</strain>
    </source>
</reference>
<dbReference type="Proteomes" id="UP000655420">
    <property type="component" value="Unassembled WGS sequence"/>
</dbReference>
<dbReference type="RefSeq" id="WP_200609749.1">
    <property type="nucleotide sequence ID" value="NZ_JAEHHL010000006.1"/>
</dbReference>
<accession>A0A8J7SCN4</accession>
<name>A0A8J7SCN4_9RHOB</name>
<organism evidence="1 2">
    <name type="scientific">Thermohalobaculum xanthum</name>
    <dbReference type="NCBI Taxonomy" id="2753746"/>
    <lineage>
        <taxon>Bacteria</taxon>
        <taxon>Pseudomonadati</taxon>
        <taxon>Pseudomonadota</taxon>
        <taxon>Alphaproteobacteria</taxon>
        <taxon>Rhodobacterales</taxon>
        <taxon>Paracoccaceae</taxon>
        <taxon>Thermohalobaculum</taxon>
    </lineage>
</organism>
<protein>
    <recommendedName>
        <fullName evidence="3">Galactosyltransferase Lgt5</fullName>
    </recommendedName>
</protein>
<proteinExistence type="predicted"/>
<dbReference type="SUPFAM" id="SSF53448">
    <property type="entry name" value="Nucleotide-diphospho-sugar transferases"/>
    <property type="match status" value="1"/>
</dbReference>
<evidence type="ECO:0000313" key="2">
    <source>
        <dbReference type="Proteomes" id="UP000655420"/>
    </source>
</evidence>
<keyword evidence="2" id="KW-1185">Reference proteome</keyword>
<evidence type="ECO:0000313" key="1">
    <source>
        <dbReference type="EMBL" id="MBK0399542.1"/>
    </source>
</evidence>
<comment type="caution">
    <text evidence="1">The sequence shown here is derived from an EMBL/GenBank/DDBJ whole genome shotgun (WGS) entry which is preliminary data.</text>
</comment>